<keyword evidence="3 8" id="KW-0645">Protease</keyword>
<evidence type="ECO:0000256" key="1">
    <source>
        <dbReference type="ARBA" id="ARBA00007039"/>
    </source>
</evidence>
<dbReference type="InterPro" id="IPR001907">
    <property type="entry name" value="ClpP"/>
</dbReference>
<dbReference type="GO" id="GO:0006508">
    <property type="term" value="P:proteolysis"/>
    <property type="evidence" value="ECO:0007669"/>
    <property type="project" value="UniProtKB-KW"/>
</dbReference>
<feature type="compositionally biased region" description="Basic and acidic residues" evidence="7">
    <location>
        <begin position="326"/>
        <end position="335"/>
    </location>
</feature>
<gene>
    <name evidence="8" type="ORF">KEM10_20620</name>
</gene>
<dbReference type="PANTHER" id="PTHR10381:SF70">
    <property type="entry name" value="ATP-DEPENDENT CLP PROTEASE PROTEOLYTIC SUBUNIT"/>
    <property type="match status" value="1"/>
</dbReference>
<sequence length="374" mass="40852">MFKLEKLKDKAVLTIYGYVGGYYLDFRAVSNAIDEITQVGYNQLDFHVHTYGGSVIDGNMIYNFFAGFKGEVDIYIDGVAASMGSVIMMAGTRIHIAENGFVMIHAPSGGGSGNAKDFEQYAKLLRSMEKNFLKKLAARTGKTIDEVREWMDGTDYWFDAEECLELGLVDSVFDAKVKDIESLNKGQAADLGAKAVYDRFAALTTKKPIINKSKSEMDKAEMIKRYGLTSVTAESTDEEILAAIDAKMKAKDDAVAAERTKSIEAAVDSAIAAGKLTKEQKADYVARGEKLGLDDLNAILGDMHKPQSVTDLIKDKGAGGSGGAKPEAKGREGWTWDDYQKKASAELEAMADSSHENHETFKALYKGKYGSEPK</sequence>
<evidence type="ECO:0000256" key="2">
    <source>
        <dbReference type="ARBA" id="ARBA00022490"/>
    </source>
</evidence>
<organism evidence="8 9">
    <name type="scientific">Carboxylicivirga linearis</name>
    <dbReference type="NCBI Taxonomy" id="1628157"/>
    <lineage>
        <taxon>Bacteria</taxon>
        <taxon>Pseudomonadati</taxon>
        <taxon>Bacteroidota</taxon>
        <taxon>Bacteroidia</taxon>
        <taxon>Marinilabiliales</taxon>
        <taxon>Marinilabiliaceae</taxon>
        <taxon>Carboxylicivirga</taxon>
    </lineage>
</organism>
<keyword evidence="4" id="KW-0378">Hydrolase</keyword>
<evidence type="ECO:0000256" key="4">
    <source>
        <dbReference type="ARBA" id="ARBA00022801"/>
    </source>
</evidence>
<evidence type="ECO:0000313" key="8">
    <source>
        <dbReference type="EMBL" id="MBS2100703.1"/>
    </source>
</evidence>
<evidence type="ECO:0000256" key="6">
    <source>
        <dbReference type="RuleBase" id="RU003567"/>
    </source>
</evidence>
<name>A0ABS5K0R1_9BACT</name>
<dbReference type="Pfam" id="PF00574">
    <property type="entry name" value="CLP_protease"/>
    <property type="match status" value="1"/>
</dbReference>
<dbReference type="InterPro" id="IPR029045">
    <property type="entry name" value="ClpP/crotonase-like_dom_sf"/>
</dbReference>
<evidence type="ECO:0000256" key="3">
    <source>
        <dbReference type="ARBA" id="ARBA00022670"/>
    </source>
</evidence>
<proteinExistence type="inferred from homology"/>
<dbReference type="EMBL" id="JAGUCO010000027">
    <property type="protein sequence ID" value="MBS2100703.1"/>
    <property type="molecule type" value="Genomic_DNA"/>
</dbReference>
<dbReference type="GO" id="GO:0008233">
    <property type="term" value="F:peptidase activity"/>
    <property type="evidence" value="ECO:0007669"/>
    <property type="project" value="UniProtKB-KW"/>
</dbReference>
<comment type="caution">
    <text evidence="8">The sequence shown here is derived from an EMBL/GenBank/DDBJ whole genome shotgun (WGS) entry which is preliminary data.</text>
</comment>
<feature type="region of interest" description="Disordered" evidence="7">
    <location>
        <begin position="312"/>
        <end position="335"/>
    </location>
</feature>
<evidence type="ECO:0000256" key="5">
    <source>
        <dbReference type="ARBA" id="ARBA00022825"/>
    </source>
</evidence>
<reference evidence="8 9" key="1">
    <citation type="journal article" date="2015" name="Int. J. Syst. Evol. Microbiol.">
        <title>Carboxylicivirga linearis sp. nov., isolated from a sea cucumber culture pond.</title>
        <authorList>
            <person name="Wang F.Q."/>
            <person name="Zhou Y.X."/>
            <person name="Lin X.Z."/>
            <person name="Chen G.J."/>
            <person name="Du Z.J."/>
        </authorList>
    </citation>
    <scope>NUCLEOTIDE SEQUENCE [LARGE SCALE GENOMIC DNA]</scope>
    <source>
        <strain evidence="8 9">FB218</strain>
    </source>
</reference>
<dbReference type="RefSeq" id="WP_212219070.1">
    <property type="nucleotide sequence ID" value="NZ_JAGUCO010000027.1"/>
</dbReference>
<dbReference type="Gene3D" id="3.90.226.10">
    <property type="entry name" value="2-enoyl-CoA Hydratase, Chain A, domain 1"/>
    <property type="match status" value="1"/>
</dbReference>
<dbReference type="PANTHER" id="PTHR10381">
    <property type="entry name" value="ATP-DEPENDENT CLP PROTEASE PROTEOLYTIC SUBUNIT"/>
    <property type="match status" value="1"/>
</dbReference>
<dbReference type="Proteomes" id="UP000708576">
    <property type="component" value="Unassembled WGS sequence"/>
</dbReference>
<accession>A0ABS5K0R1</accession>
<keyword evidence="2" id="KW-0963">Cytoplasm</keyword>
<comment type="similarity">
    <text evidence="1 6">Belongs to the peptidase S14 family.</text>
</comment>
<evidence type="ECO:0000256" key="7">
    <source>
        <dbReference type="SAM" id="MobiDB-lite"/>
    </source>
</evidence>
<dbReference type="NCBIfam" id="NF045542">
    <property type="entry name" value="Clp_rel_HeadMat"/>
    <property type="match status" value="1"/>
</dbReference>
<dbReference type="InterPro" id="IPR023562">
    <property type="entry name" value="ClpP/TepA"/>
</dbReference>
<protein>
    <recommendedName>
        <fullName evidence="6">ATP-dependent Clp protease proteolytic subunit</fullName>
    </recommendedName>
</protein>
<evidence type="ECO:0000313" key="9">
    <source>
        <dbReference type="Proteomes" id="UP000708576"/>
    </source>
</evidence>
<keyword evidence="5" id="KW-0720">Serine protease</keyword>
<keyword evidence="9" id="KW-1185">Reference proteome</keyword>
<dbReference type="CDD" id="cd07016">
    <property type="entry name" value="S14_ClpP_1"/>
    <property type="match status" value="1"/>
</dbReference>
<dbReference type="SUPFAM" id="SSF52096">
    <property type="entry name" value="ClpP/crotonase"/>
    <property type="match status" value="1"/>
</dbReference>
<dbReference type="PRINTS" id="PR00127">
    <property type="entry name" value="CLPPROTEASEP"/>
</dbReference>